<evidence type="ECO:0000313" key="1">
    <source>
        <dbReference type="EMBL" id="KAL2843771.1"/>
    </source>
</evidence>
<name>A0ABR4JUP2_9EURO</name>
<keyword evidence="2" id="KW-1185">Reference proteome</keyword>
<dbReference type="RefSeq" id="XP_070895774.1">
    <property type="nucleotide sequence ID" value="XM_071046485.1"/>
</dbReference>
<proteinExistence type="predicted"/>
<gene>
    <name evidence="1" type="ORF">BJX68DRAFT_269946</name>
</gene>
<protein>
    <submittedName>
        <fullName evidence="1">Uncharacterized protein</fullName>
    </submittedName>
</protein>
<sequence>MSPQTHAFSFATDRCESNSDMRFDPLSGAEMPVSYIAGGIASPEKEPGEGVTATTGASSLQLGVLMQGEQVGQFEIEFESVGESEGATRSFEDGLILHDPNRGLFTADVLSGSAAGLPWPYDGTEPSLPESVPKADESLNIFLIFQTTPDERQTIQSVIQQAVDQAQASQIHCETKPTVHLIQWEHNYSPSRHDIIRMWTTYTQHVNRTDSMHFLEFLSETDVSKAQFITIYDNESYPLIIARNSLDAVVEEALGSSTRLSHVDSPHFSQLSDIELLHPPDTSFAPNPFPWKSPDRRAIDIPLFYLTHDLTIDQKRNLKSEIQTITYADLDDELKVCCFVPWTPTPDFPALSAPNDNGLVARIWSILFEMQNYKLADPEFYIEPPYFFIDAQSGLDQTVIAMYTNRYSDLSALVNETETESAHDILSDITDPPISGFMYGRIRGRYAHNLSANLSIANTGLKEIFEGREEEIVRVSGPRLSGLMAGEE</sequence>
<comment type="caution">
    <text evidence="1">The sequence shown here is derived from an EMBL/GenBank/DDBJ whole genome shotgun (WGS) entry which is preliminary data.</text>
</comment>
<dbReference type="GeneID" id="98161649"/>
<dbReference type="Proteomes" id="UP001610444">
    <property type="component" value="Unassembled WGS sequence"/>
</dbReference>
<accession>A0ABR4JUP2</accession>
<organism evidence="1 2">
    <name type="scientific">Aspergillus pseudodeflectus</name>
    <dbReference type="NCBI Taxonomy" id="176178"/>
    <lineage>
        <taxon>Eukaryota</taxon>
        <taxon>Fungi</taxon>
        <taxon>Dikarya</taxon>
        <taxon>Ascomycota</taxon>
        <taxon>Pezizomycotina</taxon>
        <taxon>Eurotiomycetes</taxon>
        <taxon>Eurotiomycetidae</taxon>
        <taxon>Eurotiales</taxon>
        <taxon>Aspergillaceae</taxon>
        <taxon>Aspergillus</taxon>
        <taxon>Aspergillus subgen. Nidulantes</taxon>
    </lineage>
</organism>
<dbReference type="EMBL" id="JBFXLR010000044">
    <property type="protein sequence ID" value="KAL2843771.1"/>
    <property type="molecule type" value="Genomic_DNA"/>
</dbReference>
<evidence type="ECO:0000313" key="2">
    <source>
        <dbReference type="Proteomes" id="UP001610444"/>
    </source>
</evidence>
<reference evidence="1 2" key="1">
    <citation type="submission" date="2024-07" db="EMBL/GenBank/DDBJ databases">
        <title>Section-level genome sequencing and comparative genomics of Aspergillus sections Usti and Cavernicolus.</title>
        <authorList>
            <consortium name="Lawrence Berkeley National Laboratory"/>
            <person name="Nybo J.L."/>
            <person name="Vesth T.C."/>
            <person name="Theobald S."/>
            <person name="Frisvad J.C."/>
            <person name="Larsen T.O."/>
            <person name="Kjaerboelling I."/>
            <person name="Rothschild-Mancinelli K."/>
            <person name="Lyhne E.K."/>
            <person name="Kogle M.E."/>
            <person name="Barry K."/>
            <person name="Clum A."/>
            <person name="Na H."/>
            <person name="Ledsgaard L."/>
            <person name="Lin J."/>
            <person name="Lipzen A."/>
            <person name="Kuo A."/>
            <person name="Riley R."/>
            <person name="Mondo S."/>
            <person name="LaButti K."/>
            <person name="Haridas S."/>
            <person name="Pangalinan J."/>
            <person name="Salamov A.A."/>
            <person name="Simmons B.A."/>
            <person name="Magnuson J.K."/>
            <person name="Chen J."/>
            <person name="Drula E."/>
            <person name="Henrissat B."/>
            <person name="Wiebenga A."/>
            <person name="Lubbers R.J."/>
            <person name="Gomes A.C."/>
            <person name="Macurrencykelacurrency M.R."/>
            <person name="Stajich J."/>
            <person name="Grigoriev I.V."/>
            <person name="Mortensen U.H."/>
            <person name="De vries R.P."/>
            <person name="Baker S.E."/>
            <person name="Andersen M.R."/>
        </authorList>
    </citation>
    <scope>NUCLEOTIDE SEQUENCE [LARGE SCALE GENOMIC DNA]</scope>
    <source>
        <strain evidence="1 2">CBS 756.74</strain>
    </source>
</reference>